<protein>
    <submittedName>
        <fullName evidence="3">Type III restriction enzyme</fullName>
    </submittedName>
</protein>
<keyword evidence="4" id="KW-1185">Reference proteome</keyword>
<dbReference type="SUPFAM" id="SSF52540">
    <property type="entry name" value="P-loop containing nucleoside triphosphate hydrolases"/>
    <property type="match status" value="1"/>
</dbReference>
<proteinExistence type="predicted"/>
<dbReference type="GO" id="GO:0005829">
    <property type="term" value="C:cytosol"/>
    <property type="evidence" value="ECO:0007669"/>
    <property type="project" value="TreeGrafter"/>
</dbReference>
<dbReference type="Pfam" id="PF04851">
    <property type="entry name" value="ResIII"/>
    <property type="match status" value="1"/>
</dbReference>
<evidence type="ECO:0000256" key="1">
    <source>
        <dbReference type="SAM" id="MobiDB-lite"/>
    </source>
</evidence>
<evidence type="ECO:0000259" key="2">
    <source>
        <dbReference type="Pfam" id="PF04851"/>
    </source>
</evidence>
<organism evidence="3 4">
    <name type="scientific">Phycicoccus duodecadis</name>
    <dbReference type="NCBI Taxonomy" id="173053"/>
    <lineage>
        <taxon>Bacteria</taxon>
        <taxon>Bacillati</taxon>
        <taxon>Actinomycetota</taxon>
        <taxon>Actinomycetes</taxon>
        <taxon>Micrococcales</taxon>
        <taxon>Intrasporangiaceae</taxon>
        <taxon>Phycicoccus</taxon>
    </lineage>
</organism>
<dbReference type="GO" id="GO:0003677">
    <property type="term" value="F:DNA binding"/>
    <property type="evidence" value="ECO:0007669"/>
    <property type="project" value="InterPro"/>
</dbReference>
<accession>A0A2N3YFW0</accession>
<dbReference type="OrthoDB" id="9776021at2"/>
<dbReference type="InterPro" id="IPR050742">
    <property type="entry name" value="Helicase_Restrict-Modif_Enz"/>
</dbReference>
<dbReference type="Gene3D" id="3.40.50.300">
    <property type="entry name" value="P-loop containing nucleotide triphosphate hydrolases"/>
    <property type="match status" value="2"/>
</dbReference>
<comment type="caution">
    <text evidence="3">The sequence shown here is derived from an EMBL/GenBank/DDBJ whole genome shotgun (WGS) entry which is preliminary data.</text>
</comment>
<evidence type="ECO:0000313" key="4">
    <source>
        <dbReference type="Proteomes" id="UP000233781"/>
    </source>
</evidence>
<dbReference type="Proteomes" id="UP000233781">
    <property type="component" value="Unassembled WGS sequence"/>
</dbReference>
<sequence length="827" mass="90837">MRIDIPHDENLIADIAARFDLREPNRQALTDLVAWLASGDTDTDNEGVADLATGVGKTYLMSALIEYLAHCGVRNVLIVTPGSTIQRKTIDNFDEASRKYVPGADLIPTIVTPDNFQTAQTGSLLHDRTALKVLVFNVQQLLAPTAEASRRTREVDENIGAPLYQHLQNADDLFVIADEHHLYSTRARAFNSAIRDLDPVALIGLTATPAPENFSKIKSRYTLGQAIADGFVKTPVIVYRRDGTTDERTQLRDACALLRIKEQAYNAYQSAAPSAAPVKPVLFVVCSSIDHAETVAATLAQADFIGDGHAVLQVTSQSSDEALQALADVENADSPIRAIVSVNMLKEGWDVKNIAVIVALRTLASQALTEQILGRGLRLPYGVRTGIPTIDQVDLVAHDSYAQLLQQRDVLVQRLQATSPTPPAVDQHGAATETPPSEGGRGAAEGPGSEPEDLPGNRDSTNDSIDDEQHGGHGLDIPDQDGNSMVDFEETETRANTQPARLLERSVGAPLISFPRRESLVTHVDFTLANVPTSAAEVAGRDFTRDTPTFIFRDALEAEHVGDDVRITVRPQENAEAAQEHVIITRVRDDLTETVLRQPEVPRTRESVNGCRRIVDAFLSGAGVTSDNDTAEWTERRRQGALEGIRALIRQAIRNRETRMEHVLTAQTLAEGATLVQGDARHAYDDQFTKHTQFTGWQRSITPAATFDAKTTEWELAHLLDRDPNITWWLRLTPNDPAYITLDTGGRYYPDFIAIDTTGTHWLIEGKADRHATDRDVLAKKDAAETWARAVQDSGHEPTWRYLFATEAHIRAAAGSWATLIIEARPE</sequence>
<dbReference type="InterPro" id="IPR006935">
    <property type="entry name" value="Helicase/UvrB_N"/>
</dbReference>
<gene>
    <name evidence="3" type="ORF">ATL31_0541</name>
</gene>
<name>A0A2N3YFW0_9MICO</name>
<dbReference type="PANTHER" id="PTHR47396:SF1">
    <property type="entry name" value="ATP-DEPENDENT HELICASE IRC3-RELATED"/>
    <property type="match status" value="1"/>
</dbReference>
<dbReference type="PANTHER" id="PTHR47396">
    <property type="entry name" value="TYPE I RESTRICTION ENZYME ECOKI R PROTEIN"/>
    <property type="match status" value="1"/>
</dbReference>
<dbReference type="RefSeq" id="WP_101394424.1">
    <property type="nucleotide sequence ID" value="NZ_PJNE01000001.1"/>
</dbReference>
<dbReference type="InterPro" id="IPR027417">
    <property type="entry name" value="P-loop_NTPase"/>
</dbReference>
<dbReference type="GO" id="GO:0016787">
    <property type="term" value="F:hydrolase activity"/>
    <property type="evidence" value="ECO:0007669"/>
    <property type="project" value="InterPro"/>
</dbReference>
<evidence type="ECO:0000313" key="3">
    <source>
        <dbReference type="EMBL" id="PKW25741.1"/>
    </source>
</evidence>
<feature type="region of interest" description="Disordered" evidence="1">
    <location>
        <begin position="418"/>
        <end position="484"/>
    </location>
</feature>
<dbReference type="EMBL" id="PJNE01000001">
    <property type="protein sequence ID" value="PKW25741.1"/>
    <property type="molecule type" value="Genomic_DNA"/>
</dbReference>
<dbReference type="GO" id="GO:0005524">
    <property type="term" value="F:ATP binding"/>
    <property type="evidence" value="ECO:0007669"/>
    <property type="project" value="InterPro"/>
</dbReference>
<dbReference type="AlphaFoldDB" id="A0A2N3YFW0"/>
<reference evidence="3 4" key="1">
    <citation type="submission" date="2017-12" db="EMBL/GenBank/DDBJ databases">
        <title>Sequencing the genomes of 1000 Actinobacteria strains.</title>
        <authorList>
            <person name="Klenk H.-P."/>
        </authorList>
    </citation>
    <scope>NUCLEOTIDE SEQUENCE [LARGE SCALE GENOMIC DNA]</scope>
    <source>
        <strain evidence="3 4">DSM 12806</strain>
    </source>
</reference>
<feature type="domain" description="Helicase/UvrB N-terminal" evidence="2">
    <location>
        <begin position="19"/>
        <end position="209"/>
    </location>
</feature>